<gene>
    <name evidence="2" type="ORF">AVDCRST_MAG42-2503</name>
</gene>
<protein>
    <submittedName>
        <fullName evidence="2">Circadian clock protein KaiC</fullName>
    </submittedName>
</protein>
<dbReference type="Pfam" id="PF06745">
    <property type="entry name" value="ATPase"/>
    <property type="match status" value="1"/>
</dbReference>
<dbReference type="InterPro" id="IPR027417">
    <property type="entry name" value="P-loop_NTPase"/>
</dbReference>
<dbReference type="AlphaFoldDB" id="A0A6J4IQ67"/>
<evidence type="ECO:0000259" key="1">
    <source>
        <dbReference type="Pfam" id="PF06745"/>
    </source>
</evidence>
<reference evidence="2" key="1">
    <citation type="submission" date="2020-02" db="EMBL/GenBank/DDBJ databases">
        <authorList>
            <person name="Meier V. D."/>
        </authorList>
    </citation>
    <scope>NUCLEOTIDE SEQUENCE</scope>
    <source>
        <strain evidence="2">AVDCRST_MAG42</strain>
    </source>
</reference>
<dbReference type="EMBL" id="CADCTA010000087">
    <property type="protein sequence ID" value="CAA9256489.1"/>
    <property type="molecule type" value="Genomic_DNA"/>
</dbReference>
<dbReference type="InterPro" id="IPR014774">
    <property type="entry name" value="KaiC-like_dom"/>
</dbReference>
<sequence length="143" mass="16153">MTLFEERPIGYADRADNLGMNLGAAEKAGKLETLYLRPLDLSVDQITQEILNAVESVGAKRLVIDSLIGFEMALAPGFREDFRESLYRMIVSLTGAGVTILTTVEVEDNFTALQFSHYTVSFLTDDIIRLRYGQLREWLQQMD</sequence>
<proteinExistence type="predicted"/>
<accession>A0A6J4IQ67</accession>
<name>A0A6J4IQ67_9BACT</name>
<evidence type="ECO:0000313" key="2">
    <source>
        <dbReference type="EMBL" id="CAA9256489.1"/>
    </source>
</evidence>
<organism evidence="2">
    <name type="scientific">uncultured Chthoniobacterales bacterium</name>
    <dbReference type="NCBI Taxonomy" id="1836801"/>
    <lineage>
        <taxon>Bacteria</taxon>
        <taxon>Pseudomonadati</taxon>
        <taxon>Verrucomicrobiota</taxon>
        <taxon>Spartobacteria</taxon>
        <taxon>Chthoniobacterales</taxon>
        <taxon>environmental samples</taxon>
    </lineage>
</organism>
<dbReference type="SUPFAM" id="SSF52540">
    <property type="entry name" value="P-loop containing nucleoside triphosphate hydrolases"/>
    <property type="match status" value="1"/>
</dbReference>
<feature type="domain" description="KaiC-like" evidence="1">
    <location>
        <begin position="4"/>
        <end position="136"/>
    </location>
</feature>
<dbReference type="Gene3D" id="3.40.50.300">
    <property type="entry name" value="P-loop containing nucleotide triphosphate hydrolases"/>
    <property type="match status" value="1"/>
</dbReference>